<gene>
    <name evidence="2" type="primary">R3hcc1l</name>
    <name evidence="2" type="ORF">NPIL_433691</name>
</gene>
<dbReference type="AlphaFoldDB" id="A0A8X6IAI1"/>
<evidence type="ECO:0000313" key="3">
    <source>
        <dbReference type="Proteomes" id="UP000887013"/>
    </source>
</evidence>
<dbReference type="Gene3D" id="3.30.70.330">
    <property type="match status" value="1"/>
</dbReference>
<dbReference type="InterPro" id="IPR012677">
    <property type="entry name" value="Nucleotide-bd_a/b_plait_sf"/>
</dbReference>
<feature type="region of interest" description="Disordered" evidence="1">
    <location>
        <begin position="116"/>
        <end position="207"/>
    </location>
</feature>
<dbReference type="PANTHER" id="PTHR21678:SF0">
    <property type="entry name" value="C3H1-TYPE DOMAIN-CONTAINING PROTEIN"/>
    <property type="match status" value="1"/>
</dbReference>
<proteinExistence type="predicted"/>
<evidence type="ECO:0000256" key="1">
    <source>
        <dbReference type="SAM" id="MobiDB-lite"/>
    </source>
</evidence>
<feature type="compositionally biased region" description="Low complexity" evidence="1">
    <location>
        <begin position="186"/>
        <end position="207"/>
    </location>
</feature>
<keyword evidence="3" id="KW-1185">Reference proteome</keyword>
<dbReference type="OrthoDB" id="5418203at2759"/>
<feature type="compositionally biased region" description="Basic and acidic residues" evidence="1">
    <location>
        <begin position="116"/>
        <end position="126"/>
    </location>
</feature>
<dbReference type="SUPFAM" id="SSF54928">
    <property type="entry name" value="RNA-binding domain, RBD"/>
    <property type="match status" value="1"/>
</dbReference>
<feature type="compositionally biased region" description="Polar residues" evidence="1">
    <location>
        <begin position="167"/>
        <end position="180"/>
    </location>
</feature>
<dbReference type="Proteomes" id="UP000887013">
    <property type="component" value="Unassembled WGS sequence"/>
</dbReference>
<reference evidence="2" key="1">
    <citation type="submission" date="2020-08" db="EMBL/GenBank/DDBJ databases">
        <title>Multicomponent nature underlies the extraordinary mechanical properties of spider dragline silk.</title>
        <authorList>
            <person name="Kono N."/>
            <person name="Nakamura H."/>
            <person name="Mori M."/>
            <person name="Yoshida Y."/>
            <person name="Ohtoshi R."/>
            <person name="Malay A.D."/>
            <person name="Moran D.A.P."/>
            <person name="Tomita M."/>
            <person name="Numata K."/>
            <person name="Arakawa K."/>
        </authorList>
    </citation>
    <scope>NUCLEOTIDE SEQUENCE</scope>
</reference>
<feature type="region of interest" description="Disordered" evidence="1">
    <location>
        <begin position="591"/>
        <end position="614"/>
    </location>
</feature>
<accession>A0A8X6IAI1</accession>
<comment type="caution">
    <text evidence="2">The sequence shown here is derived from an EMBL/GenBank/DDBJ whole genome shotgun (WGS) entry which is preliminary data.</text>
</comment>
<sequence>MCNSAFWRKQKSSFISVFVLPPFLSKYRYLAHKVVDEYFFPSLCSFSIGQEEKRRIVIGWTSVILRCCLPYRCVHEKLAGLFLVEKSNSCICIEKLKSLNLFPSTSSLHVRKKRAVMKDMKAERGKTSVATLEMKHTGGNQATLKERQKRPDKQLYVPRALRGLENKTVSLNEKVTGNLDQKSSKKPSPQCSKKGTSSTSSSSSVASVSSSKVILQNNCTNKCENLEEIGDSTTIITSSCSEDVKKNCTSQNTFTHSVSSVPSESVDQINFRQSNSSANPQTLALYNNFNENYGLPNSTNSIISEKVSECEKECCTIEDFSINSVESSKEDETKCFVLSVADDSVDFKNREHDHANVLDTCSTSDIESLNISDKSLKRDDYLQAFEHSNMLDKSLAVEENLQATTSSNLLPEEREDSWESMFNDDGECLNSDFVKELTSVTGQIKVCPSKSDYSEYQPIADNVPEEYENIVELYNFPKEFSTQDLVSALSLFQQSSYCIKWVDDCHALAVFTSPSIANQALQINHPFVKVRPLSEGIKESKTKARWCASHSEPAKPRPVTSAALARRLVSGALGLKVQATKEQRELERNMLKNAREKRKQKAKQREDIWNGVAD</sequence>
<dbReference type="InterPro" id="IPR035979">
    <property type="entry name" value="RBD_domain_sf"/>
</dbReference>
<evidence type="ECO:0000313" key="2">
    <source>
        <dbReference type="EMBL" id="GFS37994.1"/>
    </source>
</evidence>
<dbReference type="InterPro" id="IPR039884">
    <property type="entry name" value="R3HC1/R3HCL"/>
</dbReference>
<dbReference type="PANTHER" id="PTHR21678">
    <property type="entry name" value="GROWTH INHIBITION AND DIFFERENTIATION RELATED PROTEIN 88"/>
    <property type="match status" value="1"/>
</dbReference>
<dbReference type="EMBL" id="BMAW01043181">
    <property type="protein sequence ID" value="GFS37994.1"/>
    <property type="molecule type" value="Genomic_DNA"/>
</dbReference>
<feature type="compositionally biased region" description="Basic and acidic residues" evidence="1">
    <location>
        <begin position="144"/>
        <end position="153"/>
    </location>
</feature>
<protein>
    <submittedName>
        <fullName evidence="2">Coiled-coil domain-containing protein R3HCC1L</fullName>
    </submittedName>
</protein>
<organism evidence="2 3">
    <name type="scientific">Nephila pilipes</name>
    <name type="common">Giant wood spider</name>
    <name type="synonym">Nephila maculata</name>
    <dbReference type="NCBI Taxonomy" id="299642"/>
    <lineage>
        <taxon>Eukaryota</taxon>
        <taxon>Metazoa</taxon>
        <taxon>Ecdysozoa</taxon>
        <taxon>Arthropoda</taxon>
        <taxon>Chelicerata</taxon>
        <taxon>Arachnida</taxon>
        <taxon>Araneae</taxon>
        <taxon>Araneomorphae</taxon>
        <taxon>Entelegynae</taxon>
        <taxon>Araneoidea</taxon>
        <taxon>Nephilidae</taxon>
        <taxon>Nephila</taxon>
    </lineage>
</organism>
<dbReference type="GO" id="GO:0003676">
    <property type="term" value="F:nucleic acid binding"/>
    <property type="evidence" value="ECO:0007669"/>
    <property type="project" value="InterPro"/>
</dbReference>
<name>A0A8X6IAI1_NEPPI</name>